<dbReference type="Pfam" id="PF17906">
    <property type="entry name" value="HTH_48"/>
    <property type="match status" value="1"/>
</dbReference>
<reference evidence="3" key="1">
    <citation type="submission" date="2014-07" db="EMBL/GenBank/DDBJ databases">
        <authorList>
            <person name="Martin A.A"/>
            <person name="De Silva N."/>
        </authorList>
    </citation>
    <scope>NUCLEOTIDE SEQUENCE</scope>
</reference>
<protein>
    <submittedName>
        <fullName evidence="4">Histone-lysine N-methyltransferase SETMAR (inferred by orthology to a human protein)</fullName>
    </submittedName>
</protein>
<dbReference type="GO" id="GO:0005634">
    <property type="term" value="C:nucleus"/>
    <property type="evidence" value="ECO:0007669"/>
    <property type="project" value="TreeGrafter"/>
</dbReference>
<dbReference type="GO" id="GO:0000014">
    <property type="term" value="F:single-stranded DNA endodeoxyribonuclease activity"/>
    <property type="evidence" value="ECO:0007669"/>
    <property type="project" value="TreeGrafter"/>
</dbReference>
<dbReference type="GO" id="GO:0042800">
    <property type="term" value="F:histone H3K4 methyltransferase activity"/>
    <property type="evidence" value="ECO:0007669"/>
    <property type="project" value="TreeGrafter"/>
</dbReference>
<dbReference type="AlphaFoldDB" id="A0A0K0G4R1"/>
<dbReference type="InterPro" id="IPR001845">
    <property type="entry name" value="HTH_ArsR_DNA-bd_dom"/>
</dbReference>
<dbReference type="GO" id="GO:0044547">
    <property type="term" value="F:DNA topoisomerase binding"/>
    <property type="evidence" value="ECO:0007669"/>
    <property type="project" value="TreeGrafter"/>
</dbReference>
<dbReference type="WBParaSite" id="SVE_1972200.1">
    <property type="protein sequence ID" value="SVE_1972200.1"/>
    <property type="gene ID" value="SVE_1972200"/>
</dbReference>
<dbReference type="PANTHER" id="PTHR46060">
    <property type="entry name" value="MARINER MOS1 TRANSPOSASE-LIKE PROTEIN"/>
    <property type="match status" value="1"/>
</dbReference>
<dbReference type="InterPro" id="IPR041426">
    <property type="entry name" value="Mos1_HTH"/>
</dbReference>
<dbReference type="GO" id="GO:0031297">
    <property type="term" value="P:replication fork processing"/>
    <property type="evidence" value="ECO:0007669"/>
    <property type="project" value="TreeGrafter"/>
</dbReference>
<dbReference type="Proteomes" id="UP000035680">
    <property type="component" value="Unassembled WGS sequence"/>
</dbReference>
<dbReference type="Gene3D" id="1.10.10.10">
    <property type="entry name" value="Winged helix-like DNA-binding domain superfamily/Winged helix DNA-binding domain"/>
    <property type="match status" value="1"/>
</dbReference>
<dbReference type="Gene3D" id="1.10.10.1450">
    <property type="match status" value="1"/>
</dbReference>
<sequence>MLSKRDIRAIMLYEFKRGTNAAKTTQQINESFGETLVNAFTVQRWFNKFKEGNKNLENKVRGRLGFVLDNNELQKAVEANPCTTVREFSEALNVSKSTIYNHLKMIKKTEKLNK</sequence>
<dbReference type="GO" id="GO:0044774">
    <property type="term" value="P:mitotic DNA integrity checkpoint signaling"/>
    <property type="evidence" value="ECO:0007669"/>
    <property type="project" value="TreeGrafter"/>
</dbReference>
<dbReference type="GO" id="GO:0003690">
    <property type="term" value="F:double-stranded DNA binding"/>
    <property type="evidence" value="ECO:0007669"/>
    <property type="project" value="TreeGrafter"/>
</dbReference>
<dbReference type="GO" id="GO:0046975">
    <property type="term" value="F:histone H3K36 methyltransferase activity"/>
    <property type="evidence" value="ECO:0007669"/>
    <property type="project" value="TreeGrafter"/>
</dbReference>
<dbReference type="GO" id="GO:0000729">
    <property type="term" value="P:DNA double-strand break processing"/>
    <property type="evidence" value="ECO:0007669"/>
    <property type="project" value="TreeGrafter"/>
</dbReference>
<organism evidence="3 4">
    <name type="scientific">Strongyloides venezuelensis</name>
    <name type="common">Threadworm</name>
    <dbReference type="NCBI Taxonomy" id="75913"/>
    <lineage>
        <taxon>Eukaryota</taxon>
        <taxon>Metazoa</taxon>
        <taxon>Ecdysozoa</taxon>
        <taxon>Nematoda</taxon>
        <taxon>Chromadorea</taxon>
        <taxon>Rhabditida</taxon>
        <taxon>Tylenchina</taxon>
        <taxon>Panagrolaimomorpha</taxon>
        <taxon>Strongyloidoidea</taxon>
        <taxon>Strongyloididae</taxon>
        <taxon>Strongyloides</taxon>
    </lineage>
</organism>
<evidence type="ECO:0000259" key="2">
    <source>
        <dbReference type="Pfam" id="PF17906"/>
    </source>
</evidence>
<dbReference type="GO" id="GO:0003700">
    <property type="term" value="F:DNA-binding transcription factor activity"/>
    <property type="evidence" value="ECO:0007669"/>
    <property type="project" value="InterPro"/>
</dbReference>
<dbReference type="Pfam" id="PF01022">
    <property type="entry name" value="HTH_5"/>
    <property type="match status" value="1"/>
</dbReference>
<feature type="domain" description="HTH arsR-type" evidence="1">
    <location>
        <begin position="80"/>
        <end position="108"/>
    </location>
</feature>
<dbReference type="InterPro" id="IPR036388">
    <property type="entry name" value="WH-like_DNA-bd_sf"/>
</dbReference>
<keyword evidence="3" id="KW-1185">Reference proteome</keyword>
<reference evidence="4" key="2">
    <citation type="submission" date="2015-08" db="UniProtKB">
        <authorList>
            <consortium name="WormBaseParasite"/>
        </authorList>
    </citation>
    <scope>IDENTIFICATION</scope>
</reference>
<evidence type="ECO:0000313" key="4">
    <source>
        <dbReference type="WBParaSite" id="SVE_1972200.1"/>
    </source>
</evidence>
<dbReference type="GO" id="GO:0000793">
    <property type="term" value="C:condensed chromosome"/>
    <property type="evidence" value="ECO:0007669"/>
    <property type="project" value="TreeGrafter"/>
</dbReference>
<dbReference type="InterPro" id="IPR052709">
    <property type="entry name" value="Transposase-MT_Hybrid"/>
</dbReference>
<evidence type="ECO:0000259" key="1">
    <source>
        <dbReference type="Pfam" id="PF01022"/>
    </source>
</evidence>
<dbReference type="GO" id="GO:0003697">
    <property type="term" value="F:single-stranded DNA binding"/>
    <property type="evidence" value="ECO:0007669"/>
    <property type="project" value="TreeGrafter"/>
</dbReference>
<dbReference type="STRING" id="75913.A0A0K0G4R1"/>
<accession>A0A0K0G4R1</accession>
<dbReference type="GO" id="GO:0006303">
    <property type="term" value="P:double-strand break repair via nonhomologous end joining"/>
    <property type="evidence" value="ECO:0007669"/>
    <property type="project" value="TreeGrafter"/>
</dbReference>
<dbReference type="GO" id="GO:0035861">
    <property type="term" value="C:site of double-strand break"/>
    <property type="evidence" value="ECO:0007669"/>
    <property type="project" value="TreeGrafter"/>
</dbReference>
<evidence type="ECO:0000313" key="3">
    <source>
        <dbReference type="Proteomes" id="UP000035680"/>
    </source>
</evidence>
<dbReference type="PANTHER" id="PTHR46060:SF2">
    <property type="entry name" value="HISTONE-LYSINE N-METHYLTRANSFERASE SETMAR"/>
    <property type="match status" value="1"/>
</dbReference>
<dbReference type="GO" id="GO:0015074">
    <property type="term" value="P:DNA integration"/>
    <property type="evidence" value="ECO:0007669"/>
    <property type="project" value="TreeGrafter"/>
</dbReference>
<proteinExistence type="predicted"/>
<feature type="domain" description="Mos1 transposase HTH" evidence="2">
    <location>
        <begin position="4"/>
        <end position="53"/>
    </location>
</feature>
<name>A0A0K0G4R1_STRVS</name>